<dbReference type="EMBL" id="QSEW01000007">
    <property type="protein sequence ID" value="RGZ99825.1"/>
    <property type="molecule type" value="Genomic_DNA"/>
</dbReference>
<protein>
    <submittedName>
        <fullName evidence="1">Uncharacterized protein</fullName>
    </submittedName>
</protein>
<evidence type="ECO:0000313" key="1">
    <source>
        <dbReference type="EMBL" id="RGZ99825.1"/>
    </source>
</evidence>
<comment type="caution">
    <text evidence="1">The sequence shown here is derived from an EMBL/GenBank/DDBJ whole genome shotgun (WGS) entry which is preliminary data.</text>
</comment>
<proteinExistence type="predicted"/>
<dbReference type="AlphaFoldDB" id="A0A413QKF5"/>
<sequence length="65" mass="8047">MELLQYKPEIIEEIRRGEERKRIMRQEIRQKMGSFLSYFVEGRQFLLVEVYHITREICNHIEYNG</sequence>
<organism evidence="1 2">
    <name type="scientific">Dorea formicigenerans</name>
    <dbReference type="NCBI Taxonomy" id="39486"/>
    <lineage>
        <taxon>Bacteria</taxon>
        <taxon>Bacillati</taxon>
        <taxon>Bacillota</taxon>
        <taxon>Clostridia</taxon>
        <taxon>Lachnospirales</taxon>
        <taxon>Lachnospiraceae</taxon>
        <taxon>Dorea</taxon>
    </lineage>
</organism>
<gene>
    <name evidence="1" type="ORF">DW957_08130</name>
</gene>
<accession>A0A413QKF5</accession>
<evidence type="ECO:0000313" key="2">
    <source>
        <dbReference type="Proteomes" id="UP000284962"/>
    </source>
</evidence>
<reference evidence="1 2" key="1">
    <citation type="submission" date="2018-08" db="EMBL/GenBank/DDBJ databases">
        <title>A genome reference for cultivated species of the human gut microbiota.</title>
        <authorList>
            <person name="Zou Y."/>
            <person name="Xue W."/>
            <person name="Luo G."/>
        </authorList>
    </citation>
    <scope>NUCLEOTIDE SEQUENCE [LARGE SCALE GENOMIC DNA]</scope>
    <source>
        <strain evidence="1 2">AM46-16</strain>
    </source>
</reference>
<dbReference type="Proteomes" id="UP000284962">
    <property type="component" value="Unassembled WGS sequence"/>
</dbReference>
<name>A0A413QKF5_9FIRM</name>